<dbReference type="GeneID" id="61869560"/>
<dbReference type="RefSeq" id="WP_232829586.1">
    <property type="nucleotide sequence ID" value="NZ_JBGMSW010000007.1"/>
</dbReference>
<feature type="transmembrane region" description="Helical" evidence="1">
    <location>
        <begin position="65"/>
        <end position="86"/>
    </location>
</feature>
<protein>
    <submittedName>
        <fullName evidence="2">Uncharacterized protein</fullName>
    </submittedName>
</protein>
<keyword evidence="3" id="KW-1185">Reference proteome</keyword>
<dbReference type="EMBL" id="JBGMSW010000007">
    <property type="protein sequence ID" value="MFA0976545.1"/>
    <property type="molecule type" value="Genomic_DNA"/>
</dbReference>
<accession>A0ABV4PVS4</accession>
<organism evidence="2 3">
    <name type="scientific">Pseudomonas ficuserectae</name>
    <dbReference type="NCBI Taxonomy" id="53410"/>
    <lineage>
        <taxon>Bacteria</taxon>
        <taxon>Pseudomonadati</taxon>
        <taxon>Pseudomonadota</taxon>
        <taxon>Gammaproteobacteria</taxon>
        <taxon>Pseudomonadales</taxon>
        <taxon>Pseudomonadaceae</taxon>
        <taxon>Pseudomonas</taxon>
    </lineage>
</organism>
<proteinExistence type="predicted"/>
<keyword evidence="1" id="KW-0472">Membrane</keyword>
<dbReference type="Proteomes" id="UP001569511">
    <property type="component" value="Unassembled WGS sequence"/>
</dbReference>
<feature type="transmembrane region" description="Helical" evidence="1">
    <location>
        <begin position="42"/>
        <end position="59"/>
    </location>
</feature>
<sequence length="90" mass="9692">MTGMEPDRGVNMANQAQIDAVFLIFMNRVTTGEVKYIMPPDVLLKTFALFILVAAIFIMGMEKIIAESTVSALLGAIATGVLGISLKKTE</sequence>
<gene>
    <name evidence="2" type="ORF">ACDH57_14070</name>
</gene>
<keyword evidence="1" id="KW-1133">Transmembrane helix</keyword>
<evidence type="ECO:0000256" key="1">
    <source>
        <dbReference type="SAM" id="Phobius"/>
    </source>
</evidence>
<comment type="caution">
    <text evidence="2">The sequence shown here is derived from an EMBL/GenBank/DDBJ whole genome shotgun (WGS) entry which is preliminary data.</text>
</comment>
<evidence type="ECO:0000313" key="3">
    <source>
        <dbReference type="Proteomes" id="UP001569511"/>
    </source>
</evidence>
<name>A0ABV4PVS4_9PSED</name>
<reference evidence="2 3" key="1">
    <citation type="submission" date="2024-06" db="EMBL/GenBank/DDBJ databases">
        <title>Genome sequences for Pseudomonas syringae strains with characterized LPS.</title>
        <authorList>
            <person name="Baltrus D.A."/>
            <person name="Krings L."/>
        </authorList>
    </citation>
    <scope>NUCLEOTIDE SEQUENCE [LARGE SCALE GENOMIC DNA]</scope>
    <source>
        <strain evidence="2 3">NCPPB79</strain>
    </source>
</reference>
<keyword evidence="1" id="KW-0812">Transmembrane</keyword>
<evidence type="ECO:0000313" key="2">
    <source>
        <dbReference type="EMBL" id="MFA0976545.1"/>
    </source>
</evidence>